<organism evidence="2 3">
    <name type="scientific">Adineta steineri</name>
    <dbReference type="NCBI Taxonomy" id="433720"/>
    <lineage>
        <taxon>Eukaryota</taxon>
        <taxon>Metazoa</taxon>
        <taxon>Spiralia</taxon>
        <taxon>Gnathifera</taxon>
        <taxon>Rotifera</taxon>
        <taxon>Eurotatoria</taxon>
        <taxon>Bdelloidea</taxon>
        <taxon>Adinetida</taxon>
        <taxon>Adinetidae</taxon>
        <taxon>Adineta</taxon>
    </lineage>
</organism>
<keyword evidence="1" id="KW-0472">Membrane</keyword>
<feature type="transmembrane region" description="Helical" evidence="1">
    <location>
        <begin position="1074"/>
        <end position="1100"/>
    </location>
</feature>
<dbReference type="AlphaFoldDB" id="A0A819PLJ9"/>
<feature type="transmembrane region" description="Helical" evidence="1">
    <location>
        <begin position="354"/>
        <end position="373"/>
    </location>
</feature>
<reference evidence="2" key="1">
    <citation type="submission" date="2021-02" db="EMBL/GenBank/DDBJ databases">
        <authorList>
            <person name="Nowell W R."/>
        </authorList>
    </citation>
    <scope>NUCLEOTIDE SEQUENCE</scope>
</reference>
<feature type="transmembrane region" description="Helical" evidence="1">
    <location>
        <begin position="25"/>
        <end position="44"/>
    </location>
</feature>
<dbReference type="EMBL" id="CAJOBB010002984">
    <property type="protein sequence ID" value="CAF4012681.1"/>
    <property type="molecule type" value="Genomic_DNA"/>
</dbReference>
<evidence type="ECO:0000256" key="1">
    <source>
        <dbReference type="SAM" id="Phobius"/>
    </source>
</evidence>
<feature type="transmembrane region" description="Helical" evidence="1">
    <location>
        <begin position="448"/>
        <end position="471"/>
    </location>
</feature>
<feature type="transmembrane region" description="Helical" evidence="1">
    <location>
        <begin position="643"/>
        <end position="661"/>
    </location>
</feature>
<feature type="non-terminal residue" evidence="2">
    <location>
        <position position="1"/>
    </location>
</feature>
<keyword evidence="1" id="KW-0812">Transmembrane</keyword>
<proteinExistence type="predicted"/>
<evidence type="ECO:0000313" key="2">
    <source>
        <dbReference type="EMBL" id="CAF4012681.1"/>
    </source>
</evidence>
<keyword evidence="1" id="KW-1133">Transmembrane helix</keyword>
<sequence length="1121" mass="128049">VNLFPSISPSTNESDLRNERISTRLFIIALVSSITILIGYNLLIDITKVSVVNSPDLTQYLDLYSKYPQTLTCPCSNITIKYEEFLEIDYTLHQLCSSAFVTNDWIAYLAQNRILSIEYADGFLELGTYMFQALKTFCESSNKTISDSLSQFYVNEYTSLTVISKQLFESQSQILMAQFISSTNNTFLSFLQTLRDTTQANTPMSAVQSAYGIYFEGTDATAIEGPLLNQCPSTSTPQYTQPLLMYDYNFPIQIGIPGLRLGCFVVEGVLQSTLECFYNQTCLNNLQSYIISPVSINVIPLNSSLSSQFNQTSTIQEIMNELMVDKWNLSSIYENYYKECQPIKCSYTYVDRNGIIYIITTLISLIGGLVKVLRFMIPNLVKFIPKLIKKIRKCCRSSRSETENNVTEPTIGKWQKIKNFLQKLNLFPSIPPSTNETDLRNQRILTRLFIIALVFSIIILITYNSLIYVTVIGNINSPNLKKYLDLYSQYPQTLTCPCTIITIKYEKFLEIDYTLHQLCSSSFVTDDWIAYLAEAETDDVSALFDFRYTGCNAIEGILQSTLECFYNQTCLNSLQSHIISPVSINIIPLNSSLSSQFNQTSTIQEVVNELMVDKWNLSSTYENYYKECQTIKCSYTYVDRNNIIFIITTLIGLIGGLVKVLRFTIPNLVKFIPKIIKKIRKCCRSSRLETENNVTEPTIGKWQKIKNFLRKFNLFPTIPPSTNQYDIRNQRISTGLFIISLIIIMATLITYNALINITKTITIDKPTLTQYLDLYSTHSEILTCPCTVISIGYKKFIDIEYTLHQVCNSTFVNNNYIQNIFLQNSLNTTGFPDFSVTYPYTLNALALFCQLTDNILSDSLIQFYSNQYLSASVTPKQLFELQAQSSFQQFIISRINDLLFMMQFIRDTTQANNFFSGVFTNYDFELVLYNGDLDITYLQPVPFESSDCSCMLSALCTEQAVIYDNDYNTNTQFIIPGLYVGCFIVEALLQSTLECFYNQTCLDILQSYGGFSSSMNVIPLNSSLSSRYNTTSTIQELINELMVENWNLSIIYQNYYEGCQPRQCSYSYTAKNNAIYIATIIFGLIGGLMTILQCFIPRLVRLIARCIWKRRIVPEMSFVPT</sequence>
<gene>
    <name evidence="2" type="ORF">KXQ929_LOCUS29174</name>
</gene>
<accession>A0A819PLJ9</accession>
<evidence type="ECO:0000313" key="3">
    <source>
        <dbReference type="Proteomes" id="UP000663868"/>
    </source>
</evidence>
<comment type="caution">
    <text evidence="2">The sequence shown here is derived from an EMBL/GenBank/DDBJ whole genome shotgun (WGS) entry which is preliminary data.</text>
</comment>
<protein>
    <submittedName>
        <fullName evidence="2">Uncharacterized protein</fullName>
    </submittedName>
</protein>
<name>A0A819PLJ9_9BILA</name>
<feature type="transmembrane region" description="Helical" evidence="1">
    <location>
        <begin position="735"/>
        <end position="754"/>
    </location>
</feature>
<dbReference type="Proteomes" id="UP000663868">
    <property type="component" value="Unassembled WGS sequence"/>
</dbReference>